<comment type="caution">
    <text evidence="1">The sequence shown here is derived from an EMBL/GenBank/DDBJ whole genome shotgun (WGS) entry which is preliminary data.</text>
</comment>
<dbReference type="RefSeq" id="WP_233735099.1">
    <property type="nucleotide sequence ID" value="NZ_JAJVCN010000006.1"/>
</dbReference>
<dbReference type="Proteomes" id="UP001521150">
    <property type="component" value="Unassembled WGS sequence"/>
</dbReference>
<accession>A0ABS8ZWK9</accession>
<proteinExistence type="predicted"/>
<keyword evidence="2" id="KW-1185">Reference proteome</keyword>
<organism evidence="1 2">
    <name type="scientific">Kibdelosporangium philippinense</name>
    <dbReference type="NCBI Taxonomy" id="211113"/>
    <lineage>
        <taxon>Bacteria</taxon>
        <taxon>Bacillati</taxon>
        <taxon>Actinomycetota</taxon>
        <taxon>Actinomycetes</taxon>
        <taxon>Pseudonocardiales</taxon>
        <taxon>Pseudonocardiaceae</taxon>
        <taxon>Kibdelosporangium</taxon>
    </lineage>
</organism>
<evidence type="ECO:0000313" key="1">
    <source>
        <dbReference type="EMBL" id="MCE7012091.1"/>
    </source>
</evidence>
<gene>
    <name evidence="1" type="ORF">LWC34_56165</name>
</gene>
<sequence length="50" mass="5089">MLSLAKNWAASGYGVPGMGRPAGTAIALARTIRIANPSPAAPLSWVNVLV</sequence>
<protein>
    <submittedName>
        <fullName evidence="1">Uncharacterized protein</fullName>
    </submittedName>
</protein>
<name>A0ABS8ZWK9_9PSEU</name>
<dbReference type="EMBL" id="JAJVCN010000006">
    <property type="protein sequence ID" value="MCE7012091.1"/>
    <property type="molecule type" value="Genomic_DNA"/>
</dbReference>
<reference evidence="1 2" key="1">
    <citation type="submission" date="2021-12" db="EMBL/GenBank/DDBJ databases">
        <title>Genome sequence of Kibdelosporangium philippinense ATCC 49844.</title>
        <authorList>
            <person name="Fedorov E.A."/>
            <person name="Omeragic M."/>
            <person name="Shalygina K.F."/>
            <person name="Maclea K.S."/>
        </authorList>
    </citation>
    <scope>NUCLEOTIDE SEQUENCE [LARGE SCALE GENOMIC DNA]</scope>
    <source>
        <strain evidence="1 2">ATCC 49844</strain>
    </source>
</reference>
<evidence type="ECO:0000313" key="2">
    <source>
        <dbReference type="Proteomes" id="UP001521150"/>
    </source>
</evidence>